<sequence length="89" mass="10526">MSLRSTKSDQESSLRRKMQKCATVQQFERLQRAMLQDFDYHLSLPWQESREWLRQHWTWTNALDESLRAGFILDALKSAINAGDVARLE</sequence>
<name>A0A0C3AAI4_SERVB</name>
<evidence type="ECO:0000313" key="1">
    <source>
        <dbReference type="EMBL" id="KIM21615.1"/>
    </source>
</evidence>
<proteinExistence type="predicted"/>
<dbReference type="HOGENOM" id="CLU_2456165_0_0_1"/>
<organism evidence="1 2">
    <name type="scientific">Serendipita vermifera MAFF 305830</name>
    <dbReference type="NCBI Taxonomy" id="933852"/>
    <lineage>
        <taxon>Eukaryota</taxon>
        <taxon>Fungi</taxon>
        <taxon>Dikarya</taxon>
        <taxon>Basidiomycota</taxon>
        <taxon>Agaricomycotina</taxon>
        <taxon>Agaricomycetes</taxon>
        <taxon>Sebacinales</taxon>
        <taxon>Serendipitaceae</taxon>
        <taxon>Serendipita</taxon>
    </lineage>
</organism>
<dbReference type="AlphaFoldDB" id="A0A0C3AAI4"/>
<keyword evidence="2" id="KW-1185">Reference proteome</keyword>
<protein>
    <submittedName>
        <fullName evidence="1">Uncharacterized protein</fullName>
    </submittedName>
</protein>
<reference evidence="1 2" key="1">
    <citation type="submission" date="2014-04" db="EMBL/GenBank/DDBJ databases">
        <authorList>
            <consortium name="DOE Joint Genome Institute"/>
            <person name="Kuo A."/>
            <person name="Zuccaro A."/>
            <person name="Kohler A."/>
            <person name="Nagy L.G."/>
            <person name="Floudas D."/>
            <person name="Copeland A."/>
            <person name="Barry K.W."/>
            <person name="Cichocki N."/>
            <person name="Veneault-Fourrey C."/>
            <person name="LaButti K."/>
            <person name="Lindquist E.A."/>
            <person name="Lipzen A."/>
            <person name="Lundell T."/>
            <person name="Morin E."/>
            <person name="Murat C."/>
            <person name="Sun H."/>
            <person name="Tunlid A."/>
            <person name="Henrissat B."/>
            <person name="Grigoriev I.V."/>
            <person name="Hibbett D.S."/>
            <person name="Martin F."/>
            <person name="Nordberg H.P."/>
            <person name="Cantor M.N."/>
            <person name="Hua S.X."/>
        </authorList>
    </citation>
    <scope>NUCLEOTIDE SEQUENCE [LARGE SCALE GENOMIC DNA]</scope>
    <source>
        <strain evidence="1 2">MAFF 305830</strain>
    </source>
</reference>
<dbReference type="EMBL" id="KN824377">
    <property type="protein sequence ID" value="KIM21615.1"/>
    <property type="molecule type" value="Genomic_DNA"/>
</dbReference>
<dbReference type="Proteomes" id="UP000054097">
    <property type="component" value="Unassembled WGS sequence"/>
</dbReference>
<reference evidence="2" key="2">
    <citation type="submission" date="2015-01" db="EMBL/GenBank/DDBJ databases">
        <title>Evolutionary Origins and Diversification of the Mycorrhizal Mutualists.</title>
        <authorList>
            <consortium name="DOE Joint Genome Institute"/>
            <consortium name="Mycorrhizal Genomics Consortium"/>
            <person name="Kohler A."/>
            <person name="Kuo A."/>
            <person name="Nagy L.G."/>
            <person name="Floudas D."/>
            <person name="Copeland A."/>
            <person name="Barry K.W."/>
            <person name="Cichocki N."/>
            <person name="Veneault-Fourrey C."/>
            <person name="LaButti K."/>
            <person name="Lindquist E.A."/>
            <person name="Lipzen A."/>
            <person name="Lundell T."/>
            <person name="Morin E."/>
            <person name="Murat C."/>
            <person name="Riley R."/>
            <person name="Ohm R."/>
            <person name="Sun H."/>
            <person name="Tunlid A."/>
            <person name="Henrissat B."/>
            <person name="Grigoriev I.V."/>
            <person name="Hibbett D.S."/>
            <person name="Martin F."/>
        </authorList>
    </citation>
    <scope>NUCLEOTIDE SEQUENCE [LARGE SCALE GENOMIC DNA]</scope>
    <source>
        <strain evidence="2">MAFF 305830</strain>
    </source>
</reference>
<evidence type="ECO:0000313" key="2">
    <source>
        <dbReference type="Proteomes" id="UP000054097"/>
    </source>
</evidence>
<gene>
    <name evidence="1" type="ORF">M408DRAFT_333360</name>
</gene>
<accession>A0A0C3AAI4</accession>